<keyword evidence="3" id="KW-1133">Transmembrane helix</keyword>
<dbReference type="EMBL" id="AP022588">
    <property type="protein sequence ID" value="BBY26405.1"/>
    <property type="molecule type" value="Genomic_DNA"/>
</dbReference>
<dbReference type="InterPro" id="IPR050583">
    <property type="entry name" value="Mycobacterial_A85_antigen"/>
</dbReference>
<evidence type="ECO:0000256" key="3">
    <source>
        <dbReference type="SAM" id="Phobius"/>
    </source>
</evidence>
<gene>
    <name evidence="4" type="ORF">MSEDJ_05010</name>
</gene>
<name>A0A7I7QJF4_9MYCO</name>
<dbReference type="GO" id="GO:0005576">
    <property type="term" value="C:extracellular region"/>
    <property type="evidence" value="ECO:0007669"/>
    <property type="project" value="UniProtKB-SubCell"/>
</dbReference>
<sequence>MLDWSLLTGAVPVVLSVLGVTAGAWLLVRVLTSDRRPWAKALEVIGCLAFAVATTAVLDHMARAVWMLFPDQLAPAIYAWVGAGFLAVALAVARSARRPRRGIVLSMVAALVVFAACANQVNAIYGTYLTPGDLFGIAHHDDIALSDVVNDVRVLPDADPIESEWTPPQGMSLRGKMTSAVIPGPLSGFSARPAAVYLPPAYFSNPRPRLPVVVLLAGQPGDPDDWVSAGKLASIMDRFAVQHDGLAPVVVVADATGSRFADPLCVDGPRGNAATYLVKDLPRWVAQHLTVDPDPQAWAIAGASYGGTCALQLGTNHPEVYPTFLDISGSSEPTLGTRDRTVKEAFGGSDAAFARVNPIDLMHGRSFRGSAARFVAGAGDRDARNDAHRVLAAATGSGMTTRYDEVPGSHDWHCFTAALSLELPWLAQRTGLTS</sequence>
<feature type="transmembrane region" description="Helical" evidence="3">
    <location>
        <begin position="40"/>
        <end position="57"/>
    </location>
</feature>
<dbReference type="Proteomes" id="UP000467193">
    <property type="component" value="Chromosome"/>
</dbReference>
<feature type="transmembrane region" description="Helical" evidence="3">
    <location>
        <begin position="103"/>
        <end position="121"/>
    </location>
</feature>
<reference evidence="4 5" key="1">
    <citation type="journal article" date="2019" name="Emerg. Microbes Infect.">
        <title>Comprehensive subspecies identification of 175 nontuberculous mycobacteria species based on 7547 genomic profiles.</title>
        <authorList>
            <person name="Matsumoto Y."/>
            <person name="Kinjo T."/>
            <person name="Motooka D."/>
            <person name="Nabeya D."/>
            <person name="Jung N."/>
            <person name="Uechi K."/>
            <person name="Horii T."/>
            <person name="Iida T."/>
            <person name="Fujita J."/>
            <person name="Nakamura S."/>
        </authorList>
    </citation>
    <scope>NUCLEOTIDE SEQUENCE [LARGE SCALE GENOMIC DNA]</scope>
    <source>
        <strain evidence="4 5">JCM 17899</strain>
    </source>
</reference>
<evidence type="ECO:0008006" key="6">
    <source>
        <dbReference type="Google" id="ProtNLM"/>
    </source>
</evidence>
<keyword evidence="2" id="KW-0964">Secreted</keyword>
<dbReference type="GO" id="GO:0016747">
    <property type="term" value="F:acyltransferase activity, transferring groups other than amino-acyl groups"/>
    <property type="evidence" value="ECO:0007669"/>
    <property type="project" value="TreeGrafter"/>
</dbReference>
<protein>
    <recommendedName>
        <fullName evidence="6">Esterase</fullName>
    </recommendedName>
</protein>
<keyword evidence="3" id="KW-0472">Membrane</keyword>
<dbReference type="KEGG" id="msei:MSEDJ_05010"/>
<dbReference type="SUPFAM" id="SSF53474">
    <property type="entry name" value="alpha/beta-Hydrolases"/>
    <property type="match status" value="1"/>
</dbReference>
<dbReference type="InterPro" id="IPR000801">
    <property type="entry name" value="Esterase-like"/>
</dbReference>
<evidence type="ECO:0000256" key="1">
    <source>
        <dbReference type="ARBA" id="ARBA00004613"/>
    </source>
</evidence>
<evidence type="ECO:0000256" key="2">
    <source>
        <dbReference type="ARBA" id="ARBA00022525"/>
    </source>
</evidence>
<dbReference type="Pfam" id="PF00756">
    <property type="entry name" value="Esterase"/>
    <property type="match status" value="1"/>
</dbReference>
<comment type="subcellular location">
    <subcellularLocation>
        <location evidence="1">Secreted</location>
    </subcellularLocation>
</comment>
<keyword evidence="5" id="KW-1185">Reference proteome</keyword>
<dbReference type="RefSeq" id="WP_163795457.1">
    <property type="nucleotide sequence ID" value="NZ_AP022588.1"/>
</dbReference>
<evidence type="ECO:0000313" key="5">
    <source>
        <dbReference type="Proteomes" id="UP000467193"/>
    </source>
</evidence>
<organism evidence="4 5">
    <name type="scientific">Mycolicibacterium sediminis</name>
    <dbReference type="NCBI Taxonomy" id="1286180"/>
    <lineage>
        <taxon>Bacteria</taxon>
        <taxon>Bacillati</taxon>
        <taxon>Actinomycetota</taxon>
        <taxon>Actinomycetes</taxon>
        <taxon>Mycobacteriales</taxon>
        <taxon>Mycobacteriaceae</taxon>
        <taxon>Mycolicibacterium</taxon>
    </lineage>
</organism>
<evidence type="ECO:0000313" key="4">
    <source>
        <dbReference type="EMBL" id="BBY26405.1"/>
    </source>
</evidence>
<proteinExistence type="predicted"/>
<dbReference type="AlphaFoldDB" id="A0A7I7QJF4"/>
<feature type="transmembrane region" description="Helical" evidence="3">
    <location>
        <begin position="6"/>
        <end position="28"/>
    </location>
</feature>
<dbReference type="Gene3D" id="3.40.50.1820">
    <property type="entry name" value="alpha/beta hydrolase"/>
    <property type="match status" value="1"/>
</dbReference>
<feature type="transmembrane region" description="Helical" evidence="3">
    <location>
        <begin position="77"/>
        <end position="96"/>
    </location>
</feature>
<accession>A0A7I7QJF4</accession>
<keyword evidence="3" id="KW-0812">Transmembrane</keyword>
<dbReference type="PANTHER" id="PTHR48098">
    <property type="entry name" value="ENTEROCHELIN ESTERASE-RELATED"/>
    <property type="match status" value="1"/>
</dbReference>
<dbReference type="PANTHER" id="PTHR48098:SF1">
    <property type="entry name" value="DIACYLGLYCEROL ACYLTRANSFERASE_MYCOLYLTRANSFERASE AG85A"/>
    <property type="match status" value="1"/>
</dbReference>
<dbReference type="InterPro" id="IPR029058">
    <property type="entry name" value="AB_hydrolase_fold"/>
</dbReference>